<proteinExistence type="predicted"/>
<evidence type="ECO:0000256" key="1">
    <source>
        <dbReference type="ARBA" id="ARBA00022723"/>
    </source>
</evidence>
<evidence type="ECO:0000256" key="2">
    <source>
        <dbReference type="ARBA" id="ARBA00022737"/>
    </source>
</evidence>
<dbReference type="AlphaFoldDB" id="A0A4P9YQK7"/>
<dbReference type="Gene3D" id="4.10.1110.10">
    <property type="entry name" value="AN1-like Zinc finger"/>
    <property type="match status" value="2"/>
</dbReference>
<dbReference type="InterPro" id="IPR035896">
    <property type="entry name" value="AN1-like_Znf"/>
</dbReference>
<keyword evidence="3 5" id="KW-0863">Zinc-finger</keyword>
<dbReference type="PROSITE" id="PS51039">
    <property type="entry name" value="ZF_AN1"/>
    <property type="match status" value="2"/>
</dbReference>
<evidence type="ECO:0000313" key="7">
    <source>
        <dbReference type="EMBL" id="RKP21351.1"/>
    </source>
</evidence>
<organism evidence="7 8">
    <name type="scientific">Rozella allomycis (strain CSF55)</name>
    <dbReference type="NCBI Taxonomy" id="988480"/>
    <lineage>
        <taxon>Eukaryota</taxon>
        <taxon>Fungi</taxon>
        <taxon>Fungi incertae sedis</taxon>
        <taxon>Cryptomycota</taxon>
        <taxon>Cryptomycota incertae sedis</taxon>
        <taxon>Rozella</taxon>
    </lineage>
</organism>
<keyword evidence="2" id="KW-0677">Repeat</keyword>
<sequence length="147" mass="16880">MELDVGRQCSLKSCKQLDFLPFKCPACSLSFCENHWKPGDHSCVKRREYELKRDNKTIDCPVCSLPISIPFGQDPNIYVDEHIRKGCKKVEIYPHKCSVEKCNQKVAVRIKCKNCNKNYCLKHRFPGDHNCAKKVSNVNNTDTCGIQ</sequence>
<dbReference type="Pfam" id="PF25403">
    <property type="entry name" value="zf-C2H2_ZFAND2"/>
    <property type="match status" value="1"/>
</dbReference>
<dbReference type="InterPro" id="IPR057357">
    <property type="entry name" value="Znf-C2H2_ZFAND2A/B"/>
</dbReference>
<evidence type="ECO:0000259" key="6">
    <source>
        <dbReference type="PROSITE" id="PS51039"/>
    </source>
</evidence>
<reference evidence="8" key="1">
    <citation type="journal article" date="2018" name="Nat. Microbiol.">
        <title>Leveraging single-cell genomics to expand the fungal tree of life.</title>
        <authorList>
            <person name="Ahrendt S.R."/>
            <person name="Quandt C.A."/>
            <person name="Ciobanu D."/>
            <person name="Clum A."/>
            <person name="Salamov A."/>
            <person name="Andreopoulos B."/>
            <person name="Cheng J.F."/>
            <person name="Woyke T."/>
            <person name="Pelin A."/>
            <person name="Henrissat B."/>
            <person name="Reynolds N.K."/>
            <person name="Benny G.L."/>
            <person name="Smith M.E."/>
            <person name="James T.Y."/>
            <person name="Grigoriev I.V."/>
        </authorList>
    </citation>
    <scope>NUCLEOTIDE SEQUENCE [LARGE SCALE GENOMIC DNA]</scope>
    <source>
        <strain evidence="8">CSF55</strain>
    </source>
</reference>
<dbReference type="Proteomes" id="UP000281549">
    <property type="component" value="Unassembled WGS sequence"/>
</dbReference>
<dbReference type="EMBL" id="ML004963">
    <property type="protein sequence ID" value="RKP21351.1"/>
    <property type="molecule type" value="Genomic_DNA"/>
</dbReference>
<accession>A0A4P9YQK7</accession>
<feature type="domain" description="AN1-type" evidence="6">
    <location>
        <begin position="91"/>
        <end position="139"/>
    </location>
</feature>
<keyword evidence="4" id="KW-0862">Zinc</keyword>
<dbReference type="InterPro" id="IPR000058">
    <property type="entry name" value="Znf_AN1"/>
</dbReference>
<protein>
    <recommendedName>
        <fullName evidence="6">AN1-type domain-containing protein</fullName>
    </recommendedName>
</protein>
<keyword evidence="1" id="KW-0479">Metal-binding</keyword>
<evidence type="ECO:0000313" key="8">
    <source>
        <dbReference type="Proteomes" id="UP000281549"/>
    </source>
</evidence>
<feature type="domain" description="AN1-type" evidence="6">
    <location>
        <begin position="3"/>
        <end position="51"/>
    </location>
</feature>
<gene>
    <name evidence="7" type="ORF">ROZALSC1DRAFT_11542</name>
</gene>
<name>A0A4P9YQK7_ROZAC</name>
<dbReference type="GO" id="GO:0008270">
    <property type="term" value="F:zinc ion binding"/>
    <property type="evidence" value="ECO:0007669"/>
    <property type="project" value="UniProtKB-KW"/>
</dbReference>
<dbReference type="PANTHER" id="PTHR14677:SF40">
    <property type="entry name" value="CDC48-ASSOCIATED UBIQUITIN-LIKE_ZINC FINGER PROTEIN 1"/>
    <property type="match status" value="1"/>
</dbReference>
<dbReference type="GO" id="GO:0005737">
    <property type="term" value="C:cytoplasm"/>
    <property type="evidence" value="ECO:0007669"/>
    <property type="project" value="TreeGrafter"/>
</dbReference>
<dbReference type="Pfam" id="PF01428">
    <property type="entry name" value="zf-AN1"/>
    <property type="match status" value="2"/>
</dbReference>
<evidence type="ECO:0000256" key="5">
    <source>
        <dbReference type="PROSITE-ProRule" id="PRU00449"/>
    </source>
</evidence>
<evidence type="ECO:0000256" key="3">
    <source>
        <dbReference type="ARBA" id="ARBA00022771"/>
    </source>
</evidence>
<evidence type="ECO:0000256" key="4">
    <source>
        <dbReference type="ARBA" id="ARBA00022833"/>
    </source>
</evidence>
<dbReference type="PANTHER" id="PTHR14677">
    <property type="entry name" value="ARSENITE INDUCUBLE RNA ASSOCIATED PROTEIN AIP-1-RELATED"/>
    <property type="match status" value="1"/>
</dbReference>
<dbReference type="SUPFAM" id="SSF118310">
    <property type="entry name" value="AN1-like Zinc finger"/>
    <property type="match status" value="2"/>
</dbReference>
<dbReference type="SMART" id="SM00154">
    <property type="entry name" value="ZnF_AN1"/>
    <property type="match status" value="2"/>
</dbReference>